<keyword evidence="3" id="KW-1185">Reference proteome</keyword>
<dbReference type="Proteomes" id="UP000001357">
    <property type="component" value="Unassembled WGS sequence"/>
</dbReference>
<dbReference type="EMBL" id="CH991552">
    <property type="protein sequence ID" value="EDQ89068.1"/>
    <property type="molecule type" value="Genomic_DNA"/>
</dbReference>
<proteinExistence type="predicted"/>
<evidence type="ECO:0000313" key="3">
    <source>
        <dbReference type="Proteomes" id="UP000001357"/>
    </source>
</evidence>
<evidence type="ECO:0000256" key="1">
    <source>
        <dbReference type="SAM" id="MobiDB-lite"/>
    </source>
</evidence>
<dbReference type="RefSeq" id="XP_001746173.1">
    <property type="nucleotide sequence ID" value="XM_001746121.1"/>
</dbReference>
<feature type="region of interest" description="Disordered" evidence="1">
    <location>
        <begin position="237"/>
        <end position="276"/>
    </location>
</feature>
<organism evidence="2 3">
    <name type="scientific">Monosiga brevicollis</name>
    <name type="common">Choanoflagellate</name>
    <dbReference type="NCBI Taxonomy" id="81824"/>
    <lineage>
        <taxon>Eukaryota</taxon>
        <taxon>Choanoflagellata</taxon>
        <taxon>Craspedida</taxon>
        <taxon>Salpingoecidae</taxon>
        <taxon>Monosiga</taxon>
    </lineage>
</organism>
<sequence>MQLTRQQDKSQRGQGGQHINRPHRACPNRHKQPSGCVCSMRKGDPLMAHYIESHPVHANENLTTFFPSAVCCDCGHWSFNRVCAKRHRSMKHRDAITHPPKEHSPNGGEGADSAAQTLVQPLAREELEAGEDSANNFFAALSASTTQTAVAVPEPPAAGTTSNLALATFTSTAPASVNPVPVASASVVPPSDIAASIASSTDARVTLLQTNTNAFNCPDADAIAKTPNPDLTTNLSSGLLLGPTETHHAQNTKRQSPLSRTAARQRKKQELLSRDKSTVHHAVYGGIRDITCKYRGANTRSLKRRCGP</sequence>
<feature type="region of interest" description="Disordered" evidence="1">
    <location>
        <begin position="1"/>
        <end position="31"/>
    </location>
</feature>
<dbReference type="KEGG" id="mbr:MONBRDRAFT_8419"/>
<dbReference type="InParanoid" id="A9UZZ9"/>
<reference evidence="2 3" key="1">
    <citation type="journal article" date="2008" name="Nature">
        <title>The genome of the choanoflagellate Monosiga brevicollis and the origin of metazoans.</title>
        <authorList>
            <consortium name="JGI Sequencing"/>
            <person name="King N."/>
            <person name="Westbrook M.J."/>
            <person name="Young S.L."/>
            <person name="Kuo A."/>
            <person name="Abedin M."/>
            <person name="Chapman J."/>
            <person name="Fairclough S."/>
            <person name="Hellsten U."/>
            <person name="Isogai Y."/>
            <person name="Letunic I."/>
            <person name="Marr M."/>
            <person name="Pincus D."/>
            <person name="Putnam N."/>
            <person name="Rokas A."/>
            <person name="Wright K.J."/>
            <person name="Zuzow R."/>
            <person name="Dirks W."/>
            <person name="Good M."/>
            <person name="Goodstein D."/>
            <person name="Lemons D."/>
            <person name="Li W."/>
            <person name="Lyons J.B."/>
            <person name="Morris A."/>
            <person name="Nichols S."/>
            <person name="Richter D.J."/>
            <person name="Salamov A."/>
            <person name="Bork P."/>
            <person name="Lim W.A."/>
            <person name="Manning G."/>
            <person name="Miller W.T."/>
            <person name="McGinnis W."/>
            <person name="Shapiro H."/>
            <person name="Tjian R."/>
            <person name="Grigoriev I.V."/>
            <person name="Rokhsar D."/>
        </authorList>
    </citation>
    <scope>NUCLEOTIDE SEQUENCE [LARGE SCALE GENOMIC DNA]</scope>
    <source>
        <strain evidence="3">MX1 / ATCC 50154</strain>
    </source>
</reference>
<name>A9UZZ9_MONBE</name>
<gene>
    <name evidence="2" type="ORF">MONBRDRAFT_8419</name>
</gene>
<feature type="compositionally biased region" description="Basic and acidic residues" evidence="1">
    <location>
        <begin position="1"/>
        <end position="11"/>
    </location>
</feature>
<accession>A9UZZ9</accession>
<evidence type="ECO:0000313" key="2">
    <source>
        <dbReference type="EMBL" id="EDQ89068.1"/>
    </source>
</evidence>
<protein>
    <submittedName>
        <fullName evidence="2">Uncharacterized protein</fullName>
    </submittedName>
</protein>
<dbReference type="GeneID" id="5891425"/>
<feature type="compositionally biased region" description="Basic residues" evidence="1">
    <location>
        <begin position="20"/>
        <end position="31"/>
    </location>
</feature>
<dbReference type="AlphaFoldDB" id="A9UZZ9"/>